<evidence type="ECO:0000313" key="2">
    <source>
        <dbReference type="Proteomes" id="UP000682802"/>
    </source>
</evidence>
<dbReference type="Proteomes" id="UP000682802">
    <property type="component" value="Chromosome 2"/>
</dbReference>
<keyword evidence="2" id="KW-1185">Reference proteome</keyword>
<proteinExistence type="predicted"/>
<dbReference type="RefSeq" id="WP_144075875.1">
    <property type="nucleotide sequence ID" value="NZ_CP076129.1"/>
</dbReference>
<sequence>MIKKANTLFNFILLTSVLFSCTETEVEIEALSEKLTVQVRYEDWGPASQNDDITVIVEPSMETYSLNETGKAFVEFSEKGTYTLYAYNSTYGSGKTIVSTEDSLSKINLFMLEEQFIDPKVTINSPNDYEGFSPDEQIAILLTVWDSLTALDELHFKCISDVDGEIDIISEEFLDDAQKKIVVHPSANQIHTLAIEVSNNLDIVTTKNLILNTSATKNVVLNLTKNEDNTVSLYWDNEDDEVSGYEIYRETNDDFSLEKIATLGPSAMMYLDEDIPVADSIFYYLRVYNSAGYYSVSNTVTTNNNE</sequence>
<dbReference type="InterPro" id="IPR013783">
    <property type="entry name" value="Ig-like_fold"/>
</dbReference>
<protein>
    <recommendedName>
        <fullName evidence="3">Fibronectin type-III domain-containing protein</fullName>
    </recommendedName>
</protein>
<dbReference type="EMBL" id="CP076129">
    <property type="protein sequence ID" value="QWG10269.1"/>
    <property type="molecule type" value="Genomic_DNA"/>
</dbReference>
<gene>
    <name evidence="1" type="ORF">KM029_21540</name>
</gene>
<reference evidence="1 2" key="1">
    <citation type="submission" date="2021-05" db="EMBL/GenBank/DDBJ databases">
        <title>Comparative genomic studies on the polysaccharide-degrading batcterial strains of the Flammeovirga genus.</title>
        <authorList>
            <person name="Zewei F."/>
            <person name="Zheng Z."/>
            <person name="Yu L."/>
            <person name="Ruyue G."/>
            <person name="Yanhong M."/>
            <person name="Yuanyuan C."/>
            <person name="Jingyan G."/>
            <person name="Wenjun H."/>
        </authorList>
    </citation>
    <scope>NUCLEOTIDE SEQUENCE [LARGE SCALE GENOMIC DNA]</scope>
    <source>
        <strain evidence="1 2">YS10</strain>
    </source>
</reference>
<evidence type="ECO:0000313" key="1">
    <source>
        <dbReference type="EMBL" id="QWG10269.1"/>
    </source>
</evidence>
<name>A0ABX8H2Y1_9BACT</name>
<accession>A0ABX8H2Y1</accession>
<evidence type="ECO:0008006" key="3">
    <source>
        <dbReference type="Google" id="ProtNLM"/>
    </source>
</evidence>
<dbReference type="PROSITE" id="PS51257">
    <property type="entry name" value="PROKAR_LIPOPROTEIN"/>
    <property type="match status" value="1"/>
</dbReference>
<organism evidence="1 2">
    <name type="scientific">Flammeovirga kamogawensis</name>
    <dbReference type="NCBI Taxonomy" id="373891"/>
    <lineage>
        <taxon>Bacteria</taxon>
        <taxon>Pseudomonadati</taxon>
        <taxon>Bacteroidota</taxon>
        <taxon>Cytophagia</taxon>
        <taxon>Cytophagales</taxon>
        <taxon>Flammeovirgaceae</taxon>
        <taxon>Flammeovirga</taxon>
    </lineage>
</organism>
<dbReference type="Gene3D" id="2.60.40.10">
    <property type="entry name" value="Immunoglobulins"/>
    <property type="match status" value="1"/>
</dbReference>